<accession>A0A0M2Q382</accession>
<reference evidence="1" key="1">
    <citation type="submission" date="2012-04" db="EMBL/GenBank/DDBJ databases">
        <authorList>
            <person name="Borisov I.G."/>
            <person name="Ivanikova N.V."/>
            <person name="Pinevich A.V."/>
        </authorList>
    </citation>
    <scope>NUCLEOTIDE SEQUENCE</scope>
    <source>
        <strain evidence="1">CALU 1027</strain>
    </source>
</reference>
<feature type="non-terminal residue" evidence="1">
    <location>
        <position position="1"/>
    </location>
</feature>
<keyword evidence="2" id="KW-1185">Reference proteome</keyword>
<evidence type="ECO:0000313" key="2">
    <source>
        <dbReference type="Proteomes" id="UP000034681"/>
    </source>
</evidence>
<proteinExistence type="predicted"/>
<dbReference type="Proteomes" id="UP000034681">
    <property type="component" value="Unassembled WGS sequence"/>
</dbReference>
<dbReference type="AlphaFoldDB" id="A0A0M2Q382"/>
<name>A0A0M2Q382_PROHO</name>
<sequence length="49" mass="5450">YQLLMDALSLRNAIAHGFKATQITQESVYQLIDVAEQLLKTLPMGTEAD</sequence>
<evidence type="ECO:0000313" key="1">
    <source>
        <dbReference type="EMBL" id="KKJ01723.1"/>
    </source>
</evidence>
<comment type="caution">
    <text evidence="1">The sequence shown here is derived from an EMBL/GenBank/DDBJ whole genome shotgun (WGS) entry which is preliminary data.</text>
</comment>
<organism evidence="1 2">
    <name type="scientific">Prochlorothrix hollandica PCC 9006 = CALU 1027</name>
    <dbReference type="NCBI Taxonomy" id="317619"/>
    <lineage>
        <taxon>Bacteria</taxon>
        <taxon>Bacillati</taxon>
        <taxon>Cyanobacteriota</taxon>
        <taxon>Cyanophyceae</taxon>
        <taxon>Prochlorotrichales</taxon>
        <taxon>Prochlorotrichaceae</taxon>
        <taxon>Prochlorothrix</taxon>
    </lineage>
</organism>
<gene>
    <name evidence="1" type="ORF">PROH_00660</name>
</gene>
<protein>
    <submittedName>
        <fullName evidence="1">Uncharacterized protein</fullName>
    </submittedName>
</protein>
<dbReference type="EMBL" id="AJTX02000002">
    <property type="protein sequence ID" value="KKJ01723.1"/>
    <property type="molecule type" value="Genomic_DNA"/>
</dbReference>